<reference evidence="2" key="1">
    <citation type="submission" date="2020-12" db="EMBL/GenBank/DDBJ databases">
        <title>Taurinivorans muris gen. nov., sp. nov., fundamental and realized metabolic niche of a ubiquitous sulfidogenic bacterium in the murine intestine.</title>
        <authorList>
            <person name="Ye H."/>
            <person name="Hanson B.T."/>
            <person name="Loy A."/>
        </authorList>
    </citation>
    <scope>NUCLEOTIDE SEQUENCE</scope>
    <source>
        <strain evidence="2">LT0009</strain>
    </source>
</reference>
<evidence type="ECO:0000313" key="2">
    <source>
        <dbReference type="EMBL" id="UWX05219.1"/>
    </source>
</evidence>
<dbReference type="Proteomes" id="UP001058120">
    <property type="component" value="Chromosome"/>
</dbReference>
<keyword evidence="1" id="KW-0472">Membrane</keyword>
<keyword evidence="1" id="KW-1133">Transmembrane helix</keyword>
<accession>A0ABY5XZA4</accession>
<proteinExistence type="predicted"/>
<evidence type="ECO:0000313" key="3">
    <source>
        <dbReference type="Proteomes" id="UP001058120"/>
    </source>
</evidence>
<dbReference type="PANTHER" id="PTHR38139:SF1">
    <property type="entry name" value="NUCLEOSIDE TRANSPORTER_FEOB GTPASE GATE DOMAIN-CONTAINING PROTEIN"/>
    <property type="match status" value="1"/>
</dbReference>
<feature type="transmembrane region" description="Helical" evidence="1">
    <location>
        <begin position="108"/>
        <end position="133"/>
    </location>
</feature>
<dbReference type="PANTHER" id="PTHR38139">
    <property type="entry name" value="GATE DOMAIN-CONTAINING PROTEIN"/>
    <property type="match status" value="1"/>
</dbReference>
<feature type="transmembrane region" description="Helical" evidence="1">
    <location>
        <begin position="247"/>
        <end position="269"/>
    </location>
</feature>
<name>A0ABY5XZA4_9BACT</name>
<feature type="transmembrane region" description="Helical" evidence="1">
    <location>
        <begin position="14"/>
        <end position="34"/>
    </location>
</feature>
<sequence>MQELLAVLPPFKPLLNIFTGLAAGLFFASFLEALNLTKYVAKFMRPFVRSAHLCDISAASFALALFSPASANVMLGEALQNKKLSEKEVIISNLFNSLPSTLTHIPTFFFMSFPIIGKAAVIYTAISFISALIRTAATLLVGRFLLPASSCGVQSVKDSEAQAKTIWRQALLLAFKRFAARLPRFLFVGIPVYFLMFYLQYFGCFKLVENWLVHSAGFDFLKAESLGIIVLYMAAELRASLVAAGTVYQAGLLGADEVVLALLIGNVLSTPMRGIRHQLPAYVSYYPARFAVKLLCCNQFSRVLSTALVAFIFYYWGTG</sequence>
<dbReference type="RefSeq" id="WP_334314787.1">
    <property type="nucleotide sequence ID" value="NZ_CP065938.1"/>
</dbReference>
<evidence type="ECO:0000256" key="1">
    <source>
        <dbReference type="SAM" id="Phobius"/>
    </source>
</evidence>
<evidence type="ECO:0008006" key="4">
    <source>
        <dbReference type="Google" id="ProtNLM"/>
    </source>
</evidence>
<feature type="transmembrane region" description="Helical" evidence="1">
    <location>
        <begin position="290"/>
        <end position="316"/>
    </location>
</feature>
<feature type="transmembrane region" description="Helical" evidence="1">
    <location>
        <begin position="185"/>
        <end position="203"/>
    </location>
</feature>
<protein>
    <recommendedName>
        <fullName evidence="4">Nucleoside recognition protein</fullName>
    </recommendedName>
</protein>
<gene>
    <name evidence="2" type="ORF">JBF11_07095</name>
</gene>
<dbReference type="InterPro" id="IPR038880">
    <property type="entry name" value="MJ0871-like"/>
</dbReference>
<organism evidence="2 3">
    <name type="scientific">Taurinivorans muris</name>
    <dbReference type="NCBI Taxonomy" id="2787751"/>
    <lineage>
        <taxon>Bacteria</taxon>
        <taxon>Pseudomonadati</taxon>
        <taxon>Thermodesulfobacteriota</taxon>
        <taxon>Desulfovibrionia</taxon>
        <taxon>Desulfovibrionales</taxon>
        <taxon>Desulfovibrionaceae</taxon>
        <taxon>Taurinivorans</taxon>
    </lineage>
</organism>
<dbReference type="EMBL" id="CP065938">
    <property type="protein sequence ID" value="UWX05219.1"/>
    <property type="molecule type" value="Genomic_DNA"/>
</dbReference>
<keyword evidence="1" id="KW-0812">Transmembrane</keyword>
<keyword evidence="3" id="KW-1185">Reference proteome</keyword>